<evidence type="ECO:0000256" key="3">
    <source>
        <dbReference type="ARBA" id="ARBA00023002"/>
    </source>
</evidence>
<evidence type="ECO:0000313" key="6">
    <source>
        <dbReference type="Proteomes" id="UP001280581"/>
    </source>
</evidence>
<name>A0AAN6RKS3_9PLEO</name>
<comment type="caution">
    <text evidence="5">The sequence shown here is derived from an EMBL/GenBank/DDBJ whole genome shotgun (WGS) entry which is preliminary data.</text>
</comment>
<keyword evidence="2" id="KW-0521">NADP</keyword>
<protein>
    <recommendedName>
        <fullName evidence="4">NADP-dependent oxidoreductase domain-containing protein</fullName>
    </recommendedName>
</protein>
<keyword evidence="3" id="KW-0560">Oxidoreductase</keyword>
<organism evidence="5 6">
    <name type="scientific">Pseudopithomyces chartarum</name>
    <dbReference type="NCBI Taxonomy" id="1892770"/>
    <lineage>
        <taxon>Eukaryota</taxon>
        <taxon>Fungi</taxon>
        <taxon>Dikarya</taxon>
        <taxon>Ascomycota</taxon>
        <taxon>Pezizomycotina</taxon>
        <taxon>Dothideomycetes</taxon>
        <taxon>Pleosporomycetidae</taxon>
        <taxon>Pleosporales</taxon>
        <taxon>Massarineae</taxon>
        <taxon>Didymosphaeriaceae</taxon>
        <taxon>Pseudopithomyces</taxon>
    </lineage>
</organism>
<dbReference type="Gene3D" id="3.20.20.100">
    <property type="entry name" value="NADP-dependent oxidoreductase domain"/>
    <property type="match status" value="1"/>
</dbReference>
<dbReference type="Pfam" id="PF00248">
    <property type="entry name" value="Aldo_ket_red"/>
    <property type="match status" value="1"/>
</dbReference>
<dbReference type="AlphaFoldDB" id="A0AAN6RKS3"/>
<proteinExistence type="inferred from homology"/>
<accession>A0AAN6RKS3</accession>
<evidence type="ECO:0000259" key="4">
    <source>
        <dbReference type="Pfam" id="PF00248"/>
    </source>
</evidence>
<feature type="domain" description="NADP-dependent oxidoreductase" evidence="4">
    <location>
        <begin position="26"/>
        <end position="339"/>
    </location>
</feature>
<dbReference type="InterPro" id="IPR005399">
    <property type="entry name" value="K_chnl_volt-dep_bsu_KCNAB-rel"/>
</dbReference>
<dbReference type="EMBL" id="WVTA01000001">
    <property type="protein sequence ID" value="KAK3216875.1"/>
    <property type="molecule type" value="Genomic_DNA"/>
</dbReference>
<keyword evidence="6" id="KW-1185">Reference proteome</keyword>
<reference evidence="5 6" key="1">
    <citation type="submission" date="2021-02" db="EMBL/GenBank/DDBJ databases">
        <title>Genome assembly of Pseudopithomyces chartarum.</title>
        <authorList>
            <person name="Jauregui R."/>
            <person name="Singh J."/>
            <person name="Voisey C."/>
        </authorList>
    </citation>
    <scope>NUCLEOTIDE SEQUENCE [LARGE SCALE GENOMIC DNA]</scope>
    <source>
        <strain evidence="5 6">AGR01</strain>
    </source>
</reference>
<dbReference type="SUPFAM" id="SSF51430">
    <property type="entry name" value="NAD(P)-linked oxidoreductase"/>
    <property type="match status" value="1"/>
</dbReference>
<evidence type="ECO:0000256" key="1">
    <source>
        <dbReference type="ARBA" id="ARBA00006515"/>
    </source>
</evidence>
<dbReference type="Proteomes" id="UP001280581">
    <property type="component" value="Unassembled WGS sequence"/>
</dbReference>
<sequence length="842" mass="95457">MAWEEPRKTGMQYRRLGNSGLHVSVLGLGGWLTFGGHVENEGTFACMKQAYDCGITFFDTAENYTAGKSEIVMGQAIKKFGWNRSDIVISTKLNWGAVNGEVLINNHGLSRKHIIEGLRASLNRLDLEYVDIVYAHRPDRLTPMEETVRAFNHVIETKGWAMYWGTSEWSADEIAEACGIAKQLGLIAPVVEQPQYNLLARKKVEGEFQRLYSRFGLGLTTFSPLKFGVLSGKYNDSPDAPPAGSRFAEGKDRFVNSMRDSYGNDSWKEMVESSRKLKPIADKLGVTQSQLALAWCLKNPNVSSVITGASKPEQVVENCKALQVLDKLTPDVLKEIDDIHHGRSGPTLLASLASACSNAQSPIAERVIPSSTLYFFIDFCFEGNLPSGGKTQFPLITEDEVLLLGKPYAEWAKAPWSNTSSDLTGRLLNTPDHLCVELPRRIACMRARLFEGMTPMSEGQWKARKLDDTNNWQSVFEFLFDIIQTFTWLGDPDIQKLMKDCFNHIADEVRTFESAANARREENGVQTKLDMRGLWLDYIKSLFNTMVVRTHNFFRVSVKTTIAKARAEYNAYVDQHGDANSLAEAKRCGEIWSDLERLLLRADAYIMMPLDGYFGFTASPSDTKVVGSMFPLPFRWDQQQDLAAERPWPLASQNQDDPTLLYQDRSKFLAVLDESLDNHDHDIQWINGEDHHIPHDDIEAAKRHFNLFKNSPQCRRRVLKLDFLVVDSECFDSYMNPKPSFGTIKCAGDNDGYLKLIDTMTYRPQLISETSPGYNNQIRVLGRLLFDDLYPQLTGLVQRPKDLWPLAMLHPYQVYTGFPVKGQMEEWDKNYVRFPKEDNALD</sequence>
<dbReference type="InterPro" id="IPR023210">
    <property type="entry name" value="NADP_OxRdtase_dom"/>
</dbReference>
<dbReference type="PANTHER" id="PTHR43150:SF6">
    <property type="entry name" value="VIC POTASSIUM ION CHANNEL, BETA SUBUNIT (EUROFUNG)"/>
    <property type="match status" value="1"/>
</dbReference>
<comment type="similarity">
    <text evidence="1">Belongs to the shaker potassium channel beta subunit family.</text>
</comment>
<dbReference type="GO" id="GO:0016491">
    <property type="term" value="F:oxidoreductase activity"/>
    <property type="evidence" value="ECO:0007669"/>
    <property type="project" value="UniProtKB-KW"/>
</dbReference>
<evidence type="ECO:0000256" key="2">
    <source>
        <dbReference type="ARBA" id="ARBA00022857"/>
    </source>
</evidence>
<evidence type="ECO:0000313" key="5">
    <source>
        <dbReference type="EMBL" id="KAK3216875.1"/>
    </source>
</evidence>
<dbReference type="PRINTS" id="PR01577">
    <property type="entry name" value="KCNABCHANNEL"/>
</dbReference>
<dbReference type="PANTHER" id="PTHR43150">
    <property type="entry name" value="HYPERKINETIC, ISOFORM M"/>
    <property type="match status" value="1"/>
</dbReference>
<gene>
    <name evidence="5" type="ORF">GRF29_1g1211571</name>
</gene>
<dbReference type="InterPro" id="IPR036812">
    <property type="entry name" value="NAD(P)_OxRdtase_dom_sf"/>
</dbReference>